<dbReference type="PROSITE" id="PS50819">
    <property type="entry name" value="INTEIN_ENDONUCLEASE"/>
    <property type="match status" value="1"/>
</dbReference>
<protein>
    <submittedName>
        <fullName evidence="3">Transcriptional regulator</fullName>
    </submittedName>
</protein>
<sequence>MNTEQHGEWRRRLSVAGKTNQEIAAEWRISVTTLRRWRTRCGITGQAKRASPPKGGPPAEPGLDLAGRDGRDEHDGRIKRDCPRCFSTPLDCRSYAYLLGLYLGDGCISPVGDPRKNVWAMRIACANAWPGLIELCVKAVRAVRPANKVRIIRKVGCVEVDSHSKHWPCLFPQHGAGRKHERAITLAGWQKEIVDRYAQEFLRGLIHSDGCRFVNRVRRPLKDGDRWYEYPRYNFTNVSVDIQRLFTDALDRLGIAWKQMNATDISVARREAVARLDEFVGAEY</sequence>
<dbReference type="EMBL" id="JAGEOK010000024">
    <property type="protein sequence ID" value="MBO2442180.1"/>
    <property type="molecule type" value="Genomic_DNA"/>
</dbReference>
<reference evidence="3 4" key="1">
    <citation type="submission" date="2021-03" db="EMBL/GenBank/DDBJ databases">
        <authorList>
            <person name="Kanchanasin P."/>
            <person name="Saeng-In P."/>
            <person name="Phongsopitanun W."/>
            <person name="Yuki M."/>
            <person name="Kudo T."/>
            <person name="Ohkuma M."/>
            <person name="Tanasupawat S."/>
        </authorList>
    </citation>
    <scope>NUCLEOTIDE SEQUENCE [LARGE SCALE GENOMIC DNA]</scope>
    <source>
        <strain evidence="3 4">L46</strain>
    </source>
</reference>
<feature type="region of interest" description="Disordered" evidence="1">
    <location>
        <begin position="45"/>
        <end position="75"/>
    </location>
</feature>
<accession>A0ABS3R7G5</accession>
<proteinExistence type="predicted"/>
<name>A0ABS3R7G5_9ACTN</name>
<evidence type="ECO:0000259" key="2">
    <source>
        <dbReference type="PROSITE" id="PS50819"/>
    </source>
</evidence>
<organism evidence="3 4">
    <name type="scientific">Actinomadura nitritigenes</name>
    <dbReference type="NCBI Taxonomy" id="134602"/>
    <lineage>
        <taxon>Bacteria</taxon>
        <taxon>Bacillati</taxon>
        <taxon>Actinomycetota</taxon>
        <taxon>Actinomycetes</taxon>
        <taxon>Streptosporangiales</taxon>
        <taxon>Thermomonosporaceae</taxon>
        <taxon>Actinomadura</taxon>
    </lineage>
</organism>
<gene>
    <name evidence="3" type="ORF">J4557_32115</name>
</gene>
<feature type="domain" description="DOD-type homing endonuclease" evidence="2">
    <location>
        <begin position="98"/>
        <end position="255"/>
    </location>
</feature>
<dbReference type="Proteomes" id="UP000666915">
    <property type="component" value="Unassembled WGS sequence"/>
</dbReference>
<dbReference type="RefSeq" id="WP_208270525.1">
    <property type="nucleotide sequence ID" value="NZ_BAAAGM010000017.1"/>
</dbReference>
<evidence type="ECO:0000313" key="4">
    <source>
        <dbReference type="Proteomes" id="UP000666915"/>
    </source>
</evidence>
<evidence type="ECO:0000313" key="3">
    <source>
        <dbReference type="EMBL" id="MBO2442180.1"/>
    </source>
</evidence>
<dbReference type="InterPro" id="IPR004042">
    <property type="entry name" value="Intein_endonuc_central"/>
</dbReference>
<keyword evidence="4" id="KW-1185">Reference proteome</keyword>
<evidence type="ECO:0000256" key="1">
    <source>
        <dbReference type="SAM" id="MobiDB-lite"/>
    </source>
</evidence>
<dbReference type="Gene3D" id="3.10.28.10">
    <property type="entry name" value="Homing endonucleases"/>
    <property type="match status" value="1"/>
</dbReference>
<comment type="caution">
    <text evidence="3">The sequence shown here is derived from an EMBL/GenBank/DDBJ whole genome shotgun (WGS) entry which is preliminary data.</text>
</comment>
<feature type="compositionally biased region" description="Basic and acidic residues" evidence="1">
    <location>
        <begin position="66"/>
        <end position="75"/>
    </location>
</feature>
<dbReference type="InterPro" id="IPR027434">
    <property type="entry name" value="Homing_endonucl"/>
</dbReference>